<proteinExistence type="predicted"/>
<reference evidence="2 3" key="1">
    <citation type="submission" date="2019-07" db="EMBL/GenBank/DDBJ databases">
        <authorList>
            <person name="Huq M.A."/>
        </authorList>
    </citation>
    <scope>NUCLEOTIDE SEQUENCE [LARGE SCALE GENOMIC DNA]</scope>
    <source>
        <strain evidence="2 3">MAH-3</strain>
    </source>
</reference>
<sequence>MLWTFSFSLSFCFFCSICLAQSNTWTENSEFFKDQSPYQIGSYLFEDGSFQLSEGNYRFKFNSQGVLDRSLIQLIVEVEGSPDQKTSGCTAFDMKKNIRYTLADNIIHIERMFPDRNNEYKAIPLEKQEHVVKSVWDEYSNNSNHVDAGIITSIEGKIILYQTYFAISTNTHPGMFKPKGINTYMRLSIVNLEDYTVSYEYLLIDVFNPAYGKKKEVLDLFDFKCIGMNAEQELLFSVSKTSFKDRDAPPLSLSDYKGVDYCKSGIDIWSVNLSDYSQKKVYSTVIESVKSASSVSLVFGNGGWLLSWTEPREDYYTFHARRFKLDRDYDVQEATVHFPSREFKLEKSQTPNIRVYKDLIGRELYCTAIPNDPTIFMMDENSVLKIGHNDLLKWDLNKNFVLSDADLLCLPCLKDLSLEENKLLSDLPEAIPSQVPHTRILKLRKVGNTILVLHLESLEEAGKTKQLFLKTGKIEL</sequence>
<evidence type="ECO:0000256" key="1">
    <source>
        <dbReference type="SAM" id="SignalP"/>
    </source>
</evidence>
<dbReference type="OrthoDB" id="9553314at2"/>
<dbReference type="AlphaFoldDB" id="A0A556N0R2"/>
<evidence type="ECO:0000313" key="2">
    <source>
        <dbReference type="EMBL" id="TSJ45756.1"/>
    </source>
</evidence>
<dbReference type="Proteomes" id="UP000316008">
    <property type="component" value="Unassembled WGS sequence"/>
</dbReference>
<keyword evidence="3" id="KW-1185">Reference proteome</keyword>
<feature type="chain" id="PRO_5021843753" evidence="1">
    <location>
        <begin position="21"/>
        <end position="476"/>
    </location>
</feature>
<keyword evidence="1" id="KW-0732">Signal</keyword>
<evidence type="ECO:0000313" key="3">
    <source>
        <dbReference type="Proteomes" id="UP000316008"/>
    </source>
</evidence>
<accession>A0A556N0R2</accession>
<dbReference type="RefSeq" id="WP_144332712.1">
    <property type="nucleotide sequence ID" value="NZ_VLPL01000003.1"/>
</dbReference>
<protein>
    <submittedName>
        <fullName evidence="2">Uncharacterized protein</fullName>
    </submittedName>
</protein>
<feature type="signal peptide" evidence="1">
    <location>
        <begin position="1"/>
        <end position="20"/>
    </location>
</feature>
<dbReference type="EMBL" id="VLPL01000003">
    <property type="protein sequence ID" value="TSJ45756.1"/>
    <property type="molecule type" value="Genomic_DNA"/>
</dbReference>
<name>A0A556N0R2_9FLAO</name>
<comment type="caution">
    <text evidence="2">The sequence shown here is derived from an EMBL/GenBank/DDBJ whole genome shotgun (WGS) entry which is preliminary data.</text>
</comment>
<organism evidence="2 3">
    <name type="scientific">Fluviicola chungangensis</name>
    <dbReference type="NCBI Taxonomy" id="2597671"/>
    <lineage>
        <taxon>Bacteria</taxon>
        <taxon>Pseudomonadati</taxon>
        <taxon>Bacteroidota</taxon>
        <taxon>Flavobacteriia</taxon>
        <taxon>Flavobacteriales</taxon>
        <taxon>Crocinitomicaceae</taxon>
        <taxon>Fluviicola</taxon>
    </lineage>
</organism>
<gene>
    <name evidence="2" type="ORF">FO442_08380</name>
</gene>